<reference evidence="1 2" key="1">
    <citation type="journal article" date="2024" name="Commun. Biol.">
        <title>Comparative genomic analysis of thermophilic fungi reveals convergent evolutionary adaptations and gene losses.</title>
        <authorList>
            <person name="Steindorff A.S."/>
            <person name="Aguilar-Pontes M.V."/>
            <person name="Robinson A.J."/>
            <person name="Andreopoulos B."/>
            <person name="LaButti K."/>
            <person name="Kuo A."/>
            <person name="Mondo S."/>
            <person name="Riley R."/>
            <person name="Otillar R."/>
            <person name="Haridas S."/>
            <person name="Lipzen A."/>
            <person name="Grimwood J."/>
            <person name="Schmutz J."/>
            <person name="Clum A."/>
            <person name="Reid I.D."/>
            <person name="Moisan M.C."/>
            <person name="Butler G."/>
            <person name="Nguyen T.T.M."/>
            <person name="Dewar K."/>
            <person name="Conant G."/>
            <person name="Drula E."/>
            <person name="Henrissat B."/>
            <person name="Hansel C."/>
            <person name="Singer S."/>
            <person name="Hutchinson M.I."/>
            <person name="de Vries R.P."/>
            <person name="Natvig D.O."/>
            <person name="Powell A.J."/>
            <person name="Tsang A."/>
            <person name="Grigoriev I.V."/>
        </authorList>
    </citation>
    <scope>NUCLEOTIDE SEQUENCE [LARGE SCALE GENOMIC DNA]</scope>
    <source>
        <strain evidence="1 2">CBS 494.80</strain>
    </source>
</reference>
<gene>
    <name evidence="1" type="ORF">VTL71DRAFT_9642</name>
</gene>
<protein>
    <submittedName>
        <fullName evidence="1">Uncharacterized protein</fullName>
    </submittedName>
</protein>
<organism evidence="1 2">
    <name type="scientific">Oculimacula yallundae</name>
    <dbReference type="NCBI Taxonomy" id="86028"/>
    <lineage>
        <taxon>Eukaryota</taxon>
        <taxon>Fungi</taxon>
        <taxon>Dikarya</taxon>
        <taxon>Ascomycota</taxon>
        <taxon>Pezizomycotina</taxon>
        <taxon>Leotiomycetes</taxon>
        <taxon>Helotiales</taxon>
        <taxon>Ploettnerulaceae</taxon>
        <taxon>Oculimacula</taxon>
    </lineage>
</organism>
<accession>A0ABR4BRE1</accession>
<keyword evidence="2" id="KW-1185">Reference proteome</keyword>
<sequence length="224" mass="25390">MPPNLAQYEPECDSAGKRLADKRILNYPYFDFGESGSDSDSDTDGDAVVDAVYDVVWITGDVAPENPYVKSGDTVTFKHVDEFTNRFRPIPVRRYKAHLSLLSCFAAYTCIRTSTTPPVSYGMFKQDQRNRHMKAALAVIEPMSFDMAHGKLDDNGCLFLRWEMNCSDGKDVRKGELGYKCKKGWAKRRVAIGGPVVELSWRERDLLRDFDRKERVIAALEVGM</sequence>
<evidence type="ECO:0000313" key="2">
    <source>
        <dbReference type="Proteomes" id="UP001595075"/>
    </source>
</evidence>
<dbReference type="EMBL" id="JAZHXI010000023">
    <property type="protein sequence ID" value="KAL2060247.1"/>
    <property type="molecule type" value="Genomic_DNA"/>
</dbReference>
<name>A0ABR4BRE1_9HELO</name>
<evidence type="ECO:0000313" key="1">
    <source>
        <dbReference type="EMBL" id="KAL2060247.1"/>
    </source>
</evidence>
<dbReference type="Proteomes" id="UP001595075">
    <property type="component" value="Unassembled WGS sequence"/>
</dbReference>
<proteinExistence type="predicted"/>
<comment type="caution">
    <text evidence="1">The sequence shown here is derived from an EMBL/GenBank/DDBJ whole genome shotgun (WGS) entry which is preliminary data.</text>
</comment>